<dbReference type="EMBL" id="HG994373">
    <property type="protein sequence ID" value="CAF1731573.1"/>
    <property type="molecule type" value="Genomic_DNA"/>
</dbReference>
<name>A0A078HF06_BRANA</name>
<protein>
    <submittedName>
        <fullName evidence="2">(rape) hypothetical protein</fullName>
    </submittedName>
    <submittedName>
        <fullName evidence="3">BnaC09g18010D protein</fullName>
    </submittedName>
</protein>
<sequence>MAPCLKSVYNVSGKNVHVNIDGRSFDIDHDESQPIDISITSEGYTEINKVNSEDIQGYRLRYDNYNIMLNDALGKSNDVADFAIHTKYYDQDVRIQVFPDEMHLSCNGKYLGMYIGNDIIYYRSIAVRHIVGGGTSVHGGENLAGDGHVKGEEDEVEEASATTKGPDA</sequence>
<dbReference type="Proteomes" id="UP000028999">
    <property type="component" value="Unassembled WGS sequence"/>
</dbReference>
<proteinExistence type="predicted"/>
<dbReference type="PaxDb" id="3708-A0A078HF06"/>
<dbReference type="Gramene" id="CDY36985">
    <property type="protein sequence ID" value="CDY36985"/>
    <property type="gene ID" value="GSBRNA2T00063148001"/>
</dbReference>
<reference evidence="3" key="2">
    <citation type="submission" date="2014-06" db="EMBL/GenBank/DDBJ databases">
        <authorList>
            <person name="Genoscope - CEA"/>
        </authorList>
    </citation>
    <scope>NUCLEOTIDE SEQUENCE</scope>
</reference>
<dbReference type="STRING" id="3708.A0A078HF06"/>
<gene>
    <name evidence="3" type="primary">BnaC09g18010D</name>
    <name evidence="2" type="ORF">DARMORV10_C09P26590.1</name>
    <name evidence="3" type="ORF">GSBRNA2T00063148001</name>
</gene>
<reference evidence="2" key="3">
    <citation type="submission" date="2021-01" db="EMBL/GenBank/DDBJ databases">
        <authorList>
            <consortium name="Genoscope - CEA"/>
            <person name="William W."/>
        </authorList>
    </citation>
    <scope>NUCLEOTIDE SEQUENCE</scope>
</reference>
<organism evidence="3 4">
    <name type="scientific">Brassica napus</name>
    <name type="common">Rape</name>
    <dbReference type="NCBI Taxonomy" id="3708"/>
    <lineage>
        <taxon>Eukaryota</taxon>
        <taxon>Viridiplantae</taxon>
        <taxon>Streptophyta</taxon>
        <taxon>Embryophyta</taxon>
        <taxon>Tracheophyta</taxon>
        <taxon>Spermatophyta</taxon>
        <taxon>Magnoliopsida</taxon>
        <taxon>eudicotyledons</taxon>
        <taxon>Gunneridae</taxon>
        <taxon>Pentapetalae</taxon>
        <taxon>rosids</taxon>
        <taxon>malvids</taxon>
        <taxon>Brassicales</taxon>
        <taxon>Brassicaceae</taxon>
        <taxon>Brassiceae</taxon>
        <taxon>Brassica</taxon>
    </lineage>
</organism>
<dbReference type="OMA" id="DEMHLSC"/>
<reference evidence="3 4" key="1">
    <citation type="journal article" date="2014" name="Science">
        <title>Plant genetics. Early allopolyploid evolution in the post-Neolithic Brassica napus oilseed genome.</title>
        <authorList>
            <person name="Chalhoub B."/>
            <person name="Denoeud F."/>
            <person name="Liu S."/>
            <person name="Parkin I.A."/>
            <person name="Tang H."/>
            <person name="Wang X."/>
            <person name="Chiquet J."/>
            <person name="Belcram H."/>
            <person name="Tong C."/>
            <person name="Samans B."/>
            <person name="Correa M."/>
            <person name="Da Silva C."/>
            <person name="Just J."/>
            <person name="Falentin C."/>
            <person name="Koh C.S."/>
            <person name="Le Clainche I."/>
            <person name="Bernard M."/>
            <person name="Bento P."/>
            <person name="Noel B."/>
            <person name="Labadie K."/>
            <person name="Alberti A."/>
            <person name="Charles M."/>
            <person name="Arnaud D."/>
            <person name="Guo H."/>
            <person name="Daviaud C."/>
            <person name="Alamery S."/>
            <person name="Jabbari K."/>
            <person name="Zhao M."/>
            <person name="Edger P.P."/>
            <person name="Chelaifa H."/>
            <person name="Tack D."/>
            <person name="Lassalle G."/>
            <person name="Mestiri I."/>
            <person name="Schnel N."/>
            <person name="Le Paslier M.C."/>
            <person name="Fan G."/>
            <person name="Renault V."/>
            <person name="Bayer P.E."/>
            <person name="Golicz A.A."/>
            <person name="Manoli S."/>
            <person name="Lee T.H."/>
            <person name="Thi V.H."/>
            <person name="Chalabi S."/>
            <person name="Hu Q."/>
            <person name="Fan C."/>
            <person name="Tollenaere R."/>
            <person name="Lu Y."/>
            <person name="Battail C."/>
            <person name="Shen J."/>
            <person name="Sidebottom C.H."/>
            <person name="Wang X."/>
            <person name="Canaguier A."/>
            <person name="Chauveau A."/>
            <person name="Berard A."/>
            <person name="Deniot G."/>
            <person name="Guan M."/>
            <person name="Liu Z."/>
            <person name="Sun F."/>
            <person name="Lim Y.P."/>
            <person name="Lyons E."/>
            <person name="Town C.D."/>
            <person name="Bancroft I."/>
            <person name="Wang X."/>
            <person name="Meng J."/>
            <person name="Ma J."/>
            <person name="Pires J.C."/>
            <person name="King G.J."/>
            <person name="Brunel D."/>
            <person name="Delourme R."/>
            <person name="Renard M."/>
            <person name="Aury J.M."/>
            <person name="Adams K.L."/>
            <person name="Batley J."/>
            <person name="Snowdon R.J."/>
            <person name="Tost J."/>
            <person name="Edwards D."/>
            <person name="Zhou Y."/>
            <person name="Hua W."/>
            <person name="Sharpe A.G."/>
            <person name="Paterson A.H."/>
            <person name="Guan C."/>
            <person name="Wincker P."/>
        </authorList>
    </citation>
    <scope>NUCLEOTIDE SEQUENCE [LARGE SCALE GENOMIC DNA]</scope>
    <source>
        <strain evidence="4">cv. Darmor-bzh</strain>
    </source>
</reference>
<evidence type="ECO:0000313" key="4">
    <source>
        <dbReference type="Proteomes" id="UP000028999"/>
    </source>
</evidence>
<evidence type="ECO:0000256" key="1">
    <source>
        <dbReference type="SAM" id="MobiDB-lite"/>
    </source>
</evidence>
<evidence type="ECO:0000313" key="3">
    <source>
        <dbReference type="EMBL" id="CDY36985.1"/>
    </source>
</evidence>
<accession>A0A078HF06</accession>
<dbReference type="Proteomes" id="UP001295469">
    <property type="component" value="Chromosome C09"/>
</dbReference>
<evidence type="ECO:0000313" key="2">
    <source>
        <dbReference type="EMBL" id="CAF1731573.1"/>
    </source>
</evidence>
<feature type="region of interest" description="Disordered" evidence="1">
    <location>
        <begin position="141"/>
        <end position="168"/>
    </location>
</feature>
<dbReference type="AlphaFoldDB" id="A0A078HF06"/>
<dbReference type="EMBL" id="LK032388">
    <property type="protein sequence ID" value="CDY36985.1"/>
    <property type="molecule type" value="Genomic_DNA"/>
</dbReference>
<keyword evidence="4" id="KW-1185">Reference proteome</keyword>